<comment type="caution">
    <text evidence="1">The sequence shown here is derived from an EMBL/GenBank/DDBJ whole genome shotgun (WGS) entry which is preliminary data.</text>
</comment>
<reference evidence="3 4" key="1">
    <citation type="submission" date="2018-10" db="EMBL/GenBank/DDBJ databases">
        <title>Comamonadaceae CDC group NO-1 genome sequencing and assembly.</title>
        <authorList>
            <person name="Bernier A.-M."/>
            <person name="Bernard K."/>
        </authorList>
    </citation>
    <scope>NUCLEOTIDE SEQUENCE [LARGE SCALE GENOMIC DNA]</scope>
    <source>
        <strain evidence="2 4">NML180581</strain>
        <strain evidence="1 3">NML970147</strain>
    </source>
</reference>
<dbReference type="EMBL" id="RDQK01000020">
    <property type="protein sequence ID" value="RMX07447.1"/>
    <property type="molecule type" value="Genomic_DNA"/>
</dbReference>
<dbReference type="EMBL" id="RDQM01000014">
    <property type="protein sequence ID" value="RMW96004.1"/>
    <property type="molecule type" value="Genomic_DNA"/>
</dbReference>
<evidence type="ECO:0000313" key="2">
    <source>
        <dbReference type="EMBL" id="RMX07447.1"/>
    </source>
</evidence>
<organism evidence="1 3">
    <name type="scientific">Allofranklinella schreckenbergeri</name>
    <dbReference type="NCBI Taxonomy" id="1076744"/>
    <lineage>
        <taxon>Bacteria</taxon>
        <taxon>Pseudomonadati</taxon>
        <taxon>Pseudomonadota</taxon>
        <taxon>Betaproteobacteria</taxon>
        <taxon>Burkholderiales</taxon>
        <taxon>Comamonadaceae</taxon>
        <taxon>Allofranklinella</taxon>
    </lineage>
</organism>
<evidence type="ECO:0000313" key="1">
    <source>
        <dbReference type="EMBL" id="RMW96004.1"/>
    </source>
</evidence>
<protein>
    <submittedName>
        <fullName evidence="1">Uncharacterized protein</fullName>
    </submittedName>
</protein>
<sequence>MSVGLDYGTARLWLHLRDDGAWWTAQGLFDYWRPVFDLEQVQQMLDYLCMHGFAVQRLSIDWGALMYAVTPHCRALPGYALEGAAAC</sequence>
<proteinExistence type="predicted"/>
<dbReference type="RefSeq" id="WP_122238949.1">
    <property type="nucleotide sequence ID" value="NZ_RDQK01000020.1"/>
</dbReference>
<accession>A0A3M6QWR5</accession>
<dbReference type="AlphaFoldDB" id="A0A3M6PZW5"/>
<name>A0A3M6PZW5_9BURK</name>
<accession>A0A3M6PZW5</accession>
<dbReference type="Proteomes" id="UP000267521">
    <property type="component" value="Unassembled WGS sequence"/>
</dbReference>
<evidence type="ECO:0000313" key="3">
    <source>
        <dbReference type="Proteomes" id="UP000267521"/>
    </source>
</evidence>
<dbReference type="Proteomes" id="UP000281171">
    <property type="component" value="Unassembled WGS sequence"/>
</dbReference>
<evidence type="ECO:0000313" key="4">
    <source>
        <dbReference type="Proteomes" id="UP000281171"/>
    </source>
</evidence>
<gene>
    <name evidence="2" type="ORF">EBQ24_08940</name>
    <name evidence="1" type="ORF">EBQ26_10370</name>
</gene>